<feature type="transmembrane region" description="Helical" evidence="1">
    <location>
        <begin position="16"/>
        <end position="34"/>
    </location>
</feature>
<protein>
    <submittedName>
        <fullName evidence="2">ABC-2 family transporter protein</fullName>
    </submittedName>
</protein>
<evidence type="ECO:0000313" key="2">
    <source>
        <dbReference type="EMBL" id="SFQ25911.1"/>
    </source>
</evidence>
<evidence type="ECO:0000256" key="1">
    <source>
        <dbReference type="SAM" id="Phobius"/>
    </source>
</evidence>
<keyword evidence="1" id="KW-1133">Transmembrane helix</keyword>
<feature type="transmembrane region" description="Helical" evidence="1">
    <location>
        <begin position="46"/>
        <end position="68"/>
    </location>
</feature>
<gene>
    <name evidence="2" type="ORF">SAMN04487928_12738</name>
</gene>
<dbReference type="Proteomes" id="UP000182624">
    <property type="component" value="Unassembled WGS sequence"/>
</dbReference>
<keyword evidence="3" id="KW-1185">Reference proteome</keyword>
<name>A0A1I5X206_9FIRM</name>
<dbReference type="EMBL" id="FOXO01000027">
    <property type="protein sequence ID" value="SFQ25911.1"/>
    <property type="molecule type" value="Genomic_DNA"/>
</dbReference>
<keyword evidence="1" id="KW-0472">Membrane</keyword>
<dbReference type="AlphaFoldDB" id="A0A1I5X206"/>
<reference evidence="3" key="1">
    <citation type="submission" date="2016-10" db="EMBL/GenBank/DDBJ databases">
        <authorList>
            <person name="Varghese N."/>
            <person name="Submissions S."/>
        </authorList>
    </citation>
    <scope>NUCLEOTIDE SEQUENCE [LARGE SCALE GENOMIC DNA]</scope>
    <source>
        <strain evidence="3">P18</strain>
    </source>
</reference>
<organism evidence="2 3">
    <name type="scientific">Butyrivibrio proteoclasticus</name>
    <dbReference type="NCBI Taxonomy" id="43305"/>
    <lineage>
        <taxon>Bacteria</taxon>
        <taxon>Bacillati</taxon>
        <taxon>Bacillota</taxon>
        <taxon>Clostridia</taxon>
        <taxon>Lachnospirales</taxon>
        <taxon>Lachnospiraceae</taxon>
        <taxon>Butyrivibrio</taxon>
    </lineage>
</organism>
<dbReference type="Pfam" id="PF12730">
    <property type="entry name" value="ABC2_membrane_4"/>
    <property type="match status" value="1"/>
</dbReference>
<accession>A0A1I5X206</accession>
<proteinExistence type="predicted"/>
<feature type="transmembrane region" description="Helical" evidence="1">
    <location>
        <begin position="161"/>
        <end position="182"/>
    </location>
</feature>
<feature type="transmembrane region" description="Helical" evidence="1">
    <location>
        <begin position="132"/>
        <end position="154"/>
    </location>
</feature>
<keyword evidence="1" id="KW-0812">Transmembrane</keyword>
<feature type="transmembrane region" description="Helical" evidence="1">
    <location>
        <begin position="89"/>
        <end position="112"/>
    </location>
</feature>
<feature type="transmembrane region" description="Helical" evidence="1">
    <location>
        <begin position="223"/>
        <end position="245"/>
    </location>
</feature>
<sequence>MLNLIKMNLYRLFKTRVFYVMLLTTVILTGLLAGMETESASTFGEFYASFASSGYVLIMVGVFAIVFSEEERKSGFLKNLLTTRSGKKNIFFAKIPVVFLYSLFMFLGELVASWFGSLFWAPSIYFGRIGSLISFITFEVMLHTVFGIAMMALYEITRNTIIPTIITIFGSANLHGMLISFLETKLVSRIPALAGFMDKYGLSRNFIVTKTEDLGISGVSVSYVNIIVVIVIGLILYSVMGMFIFTKIDTI</sequence>
<dbReference type="OrthoDB" id="1689922at2"/>
<evidence type="ECO:0000313" key="3">
    <source>
        <dbReference type="Proteomes" id="UP000182624"/>
    </source>
</evidence>